<dbReference type="CDD" id="cd00431">
    <property type="entry name" value="cysteine_hydrolases"/>
    <property type="match status" value="1"/>
</dbReference>
<keyword evidence="2 4" id="KW-0378">Hydrolase</keyword>
<gene>
    <name evidence="4" type="ORF">V6984_20955</name>
</gene>
<dbReference type="GO" id="GO:0016787">
    <property type="term" value="F:hydrolase activity"/>
    <property type="evidence" value="ECO:0007669"/>
    <property type="project" value="UniProtKB-KW"/>
</dbReference>
<evidence type="ECO:0000259" key="3">
    <source>
        <dbReference type="Pfam" id="PF00857"/>
    </source>
</evidence>
<dbReference type="InterPro" id="IPR050272">
    <property type="entry name" value="Isochorismatase-like_hydrls"/>
</dbReference>
<dbReference type="PANTHER" id="PTHR43540">
    <property type="entry name" value="PEROXYUREIDOACRYLATE/UREIDOACRYLATE AMIDOHYDROLASE-RELATED"/>
    <property type="match status" value="1"/>
</dbReference>
<evidence type="ECO:0000256" key="1">
    <source>
        <dbReference type="ARBA" id="ARBA00006336"/>
    </source>
</evidence>
<protein>
    <submittedName>
        <fullName evidence="4">Isochorismatase family cysteine hydrolase</fullName>
        <ecNumber evidence="4">3.-.-.-</ecNumber>
    </submittedName>
</protein>
<dbReference type="Gene3D" id="3.40.50.850">
    <property type="entry name" value="Isochorismatase-like"/>
    <property type="match status" value="1"/>
</dbReference>
<dbReference type="SUPFAM" id="SSF52499">
    <property type="entry name" value="Isochorismatase-like hydrolases"/>
    <property type="match status" value="1"/>
</dbReference>
<dbReference type="Proteomes" id="UP001451571">
    <property type="component" value="Chromosome"/>
</dbReference>
<keyword evidence="5" id="KW-1185">Reference proteome</keyword>
<dbReference type="InterPro" id="IPR036380">
    <property type="entry name" value="Isochorismatase-like_sf"/>
</dbReference>
<dbReference type="PANTHER" id="PTHR43540:SF6">
    <property type="entry name" value="ISOCHORISMATASE-LIKE DOMAIN-CONTAINING PROTEIN"/>
    <property type="match status" value="1"/>
</dbReference>
<reference evidence="4 5" key="1">
    <citation type="submission" date="2024-02" db="EMBL/GenBank/DDBJ databases">
        <title>Bacterial strain from lacustrine sediment.</title>
        <authorList>
            <person name="Petit C."/>
            <person name="Fadhlaoui K."/>
        </authorList>
    </citation>
    <scope>NUCLEOTIDE SEQUENCE [LARGE SCALE GENOMIC DNA]</scope>
    <source>
        <strain evidence="4 5">IPX-CK</strain>
    </source>
</reference>
<dbReference type="EC" id="3.-.-.-" evidence="4"/>
<dbReference type="InterPro" id="IPR000868">
    <property type="entry name" value="Isochorismatase-like_dom"/>
</dbReference>
<dbReference type="Pfam" id="PF00857">
    <property type="entry name" value="Isochorismatase"/>
    <property type="match status" value="1"/>
</dbReference>
<accession>A0ABZ3EWV0</accession>
<organism evidence="4 5">
    <name type="scientific">Kineothrix sedimenti</name>
    <dbReference type="NCBI Taxonomy" id="3123317"/>
    <lineage>
        <taxon>Bacteria</taxon>
        <taxon>Bacillati</taxon>
        <taxon>Bacillota</taxon>
        <taxon>Clostridia</taxon>
        <taxon>Lachnospirales</taxon>
        <taxon>Lachnospiraceae</taxon>
        <taxon>Kineothrix</taxon>
    </lineage>
</organism>
<evidence type="ECO:0000313" key="5">
    <source>
        <dbReference type="Proteomes" id="UP001451571"/>
    </source>
</evidence>
<feature type="domain" description="Isochorismatase-like" evidence="3">
    <location>
        <begin position="3"/>
        <end position="142"/>
    </location>
</feature>
<evidence type="ECO:0000256" key="2">
    <source>
        <dbReference type="ARBA" id="ARBA00022801"/>
    </source>
</evidence>
<sequence length="150" mass="17193">MKAIIVIDMQEDYVKQYELDLLNRVNKRIMQAKKNNEHIIYIKNTKILRSGTYTPEFATGLQILSSNIFCKEAASMFTNNNLETYLKDNKITEIELLGVDGNSCVAISAVEGYKNGYTTILPCSYIGAKNKERFLQKKEQLRKSGIVIWE</sequence>
<name>A0ABZ3EWV0_9FIRM</name>
<dbReference type="RefSeq" id="WP_342757538.1">
    <property type="nucleotide sequence ID" value="NZ_CP146256.1"/>
</dbReference>
<comment type="similarity">
    <text evidence="1">Belongs to the isochorismatase family.</text>
</comment>
<proteinExistence type="inferred from homology"/>
<dbReference type="EMBL" id="CP146256">
    <property type="protein sequence ID" value="XAH73940.1"/>
    <property type="molecule type" value="Genomic_DNA"/>
</dbReference>
<evidence type="ECO:0000313" key="4">
    <source>
        <dbReference type="EMBL" id="XAH73940.1"/>
    </source>
</evidence>